<dbReference type="Proteomes" id="UP000319374">
    <property type="component" value="Chromosome"/>
</dbReference>
<name>A0A4Y1X475_9BACT</name>
<dbReference type="RefSeq" id="WP_141429750.1">
    <property type="nucleotide sequence ID" value="NZ_AP019736.1"/>
</dbReference>
<dbReference type="GO" id="GO:0005975">
    <property type="term" value="P:carbohydrate metabolic process"/>
    <property type="evidence" value="ECO:0007669"/>
    <property type="project" value="UniProtKB-ARBA"/>
</dbReference>
<evidence type="ECO:0000259" key="1">
    <source>
        <dbReference type="Pfam" id="PF08522"/>
    </source>
</evidence>
<feature type="domain" description="BT-3987-like N-terminal" evidence="1">
    <location>
        <begin position="31"/>
        <end position="148"/>
    </location>
</feature>
<dbReference type="Gene3D" id="2.60.120.200">
    <property type="match status" value="1"/>
</dbReference>
<dbReference type="GeneID" id="98674219"/>
<dbReference type="InterPro" id="IPR013320">
    <property type="entry name" value="ConA-like_dom_sf"/>
</dbReference>
<evidence type="ECO:0000313" key="2">
    <source>
        <dbReference type="EMBL" id="BBL07594.1"/>
    </source>
</evidence>
<dbReference type="GO" id="GO:0004553">
    <property type="term" value="F:hydrolase activity, hydrolyzing O-glycosyl compounds"/>
    <property type="evidence" value="ECO:0007669"/>
    <property type="project" value="UniProtKB-ARBA"/>
</dbReference>
<dbReference type="Pfam" id="PF13385">
    <property type="entry name" value="Laminin_G_3"/>
    <property type="match status" value="1"/>
</dbReference>
<gene>
    <name evidence="2" type="ORF">A5CPEGH6_22320</name>
</gene>
<dbReference type="OrthoDB" id="1037816at2"/>
<protein>
    <submittedName>
        <fullName evidence="2">Phospholipase</fullName>
    </submittedName>
</protein>
<keyword evidence="3" id="KW-1185">Reference proteome</keyword>
<dbReference type="EMBL" id="AP019736">
    <property type="protein sequence ID" value="BBL07594.1"/>
    <property type="molecule type" value="Genomic_DNA"/>
</dbReference>
<dbReference type="InterPro" id="IPR013728">
    <property type="entry name" value="BT_3987-like_N"/>
</dbReference>
<organism evidence="2 3">
    <name type="scientific">Alistipes dispar</name>
    <dbReference type="NCBI Taxonomy" id="2585119"/>
    <lineage>
        <taxon>Bacteria</taxon>
        <taxon>Pseudomonadati</taxon>
        <taxon>Bacteroidota</taxon>
        <taxon>Bacteroidia</taxon>
        <taxon>Bacteroidales</taxon>
        <taxon>Rikenellaceae</taxon>
        <taxon>Alistipes</taxon>
    </lineage>
</organism>
<dbReference type="Pfam" id="PF08522">
    <property type="entry name" value="BT_3987-like_N"/>
    <property type="match status" value="1"/>
</dbReference>
<accession>A0A4Y1X475</accession>
<dbReference type="SUPFAM" id="SSF49899">
    <property type="entry name" value="Concanavalin A-like lectins/glucanases"/>
    <property type="match status" value="1"/>
</dbReference>
<proteinExistence type="predicted"/>
<evidence type="ECO:0000313" key="3">
    <source>
        <dbReference type="Proteomes" id="UP000319374"/>
    </source>
</evidence>
<dbReference type="Gene3D" id="2.60.40.1740">
    <property type="entry name" value="hypothetical protein (bacova_03559)"/>
    <property type="match status" value="1"/>
</dbReference>
<reference evidence="3" key="1">
    <citation type="submission" date="2019-06" db="EMBL/GenBank/DDBJ databases">
        <title>Alistipes onderdonkii subsp. vulgaris subsp. nov., Alistipes dispar sp. nov. and Alistipes communis sp. nov., isolated from human faeces, and creation of Alistipes onderdonkii subsp. onderdonkii subsp. nov.</title>
        <authorList>
            <person name="Sakamoto M."/>
            <person name="Ikeyama N."/>
            <person name="Ogata Y."/>
            <person name="Suda W."/>
            <person name="Iino T."/>
            <person name="Hattori M."/>
            <person name="Ohkuma M."/>
        </authorList>
    </citation>
    <scope>NUCLEOTIDE SEQUENCE [LARGE SCALE GENOMIC DNA]</scope>
    <source>
        <strain evidence="3">5CPEGH6</strain>
    </source>
</reference>
<dbReference type="AlphaFoldDB" id="A0A4Y1X475"/>
<dbReference type="KEGG" id="ada:A5CPEGH6_22320"/>
<sequence>MKRFHTALLLSVWTLAAMTGCDKKPSPYGDFDNRVFIDQNTNVTTLLVKQSTVSDERSFRAAAPKPVGKEVGLLFEADAGRVADYNRMSGEEAAMLPENYFEIVGGKTSIPVGTNRSADVTVRFHNLGELDTEALHVLPVTLRKADGAAVLESARTIYYVLRGAAIINVVADLQESNYISFDKTLDGQSASCKVLNGLNAVTMEALVRCSDYVLEPGIKTVMGIEGHCLIRISDNGLEPNQLQVVMPTPYATANFTDATTCLVPANEWTHIAVTCDVATGHLVIYINGEPVLDKTGNQFVPVNLGQPKTDAQQKDHFFHIGYSYAAGRELHGEICEVRIWNTVRTQEQIAANIYEVDPASEGLVAYWKFDEGSGETIRDHTDNNNSGTAHETLKWNQVSLPEAPSGDGDN</sequence>
<dbReference type="PROSITE" id="PS51257">
    <property type="entry name" value="PROKAR_LIPOPROTEIN"/>
    <property type="match status" value="1"/>
</dbReference>